<feature type="transmembrane region" description="Helical" evidence="4">
    <location>
        <begin position="42"/>
        <end position="62"/>
    </location>
</feature>
<dbReference type="Pfam" id="PF07690">
    <property type="entry name" value="MFS_1"/>
    <property type="match status" value="1"/>
</dbReference>
<feature type="transmembrane region" description="Helical" evidence="4">
    <location>
        <begin position="180"/>
        <end position="198"/>
    </location>
</feature>
<keyword evidence="1 4" id="KW-0812">Transmembrane</keyword>
<feature type="domain" description="Major facilitator superfamily (MFS) profile" evidence="5">
    <location>
        <begin position="8"/>
        <end position="201"/>
    </location>
</feature>
<dbReference type="Proteomes" id="UP001256400">
    <property type="component" value="Chromosome"/>
</dbReference>
<keyword evidence="3 4" id="KW-0472">Membrane</keyword>
<accession>A0AB38YYX0</accession>
<organism evidence="6 7">
    <name type="scientific">Acinetobacter soli</name>
    <dbReference type="NCBI Taxonomy" id="487316"/>
    <lineage>
        <taxon>Bacteria</taxon>
        <taxon>Pseudomonadati</taxon>
        <taxon>Pseudomonadota</taxon>
        <taxon>Gammaproteobacteria</taxon>
        <taxon>Moraxellales</taxon>
        <taxon>Moraxellaceae</taxon>
        <taxon>Acinetobacter</taxon>
    </lineage>
</organism>
<dbReference type="GO" id="GO:0022857">
    <property type="term" value="F:transmembrane transporter activity"/>
    <property type="evidence" value="ECO:0007669"/>
    <property type="project" value="InterPro"/>
</dbReference>
<evidence type="ECO:0000313" key="7">
    <source>
        <dbReference type="Proteomes" id="UP001256400"/>
    </source>
</evidence>
<evidence type="ECO:0000256" key="3">
    <source>
        <dbReference type="ARBA" id="ARBA00023136"/>
    </source>
</evidence>
<dbReference type="SUPFAM" id="SSF103473">
    <property type="entry name" value="MFS general substrate transporter"/>
    <property type="match status" value="1"/>
</dbReference>
<dbReference type="AlphaFoldDB" id="A0AB38YYX0"/>
<proteinExistence type="predicted"/>
<evidence type="ECO:0000313" key="6">
    <source>
        <dbReference type="EMBL" id="WND06656.1"/>
    </source>
</evidence>
<name>A0AB38YYX0_9GAMM</name>
<dbReference type="InterPro" id="IPR011701">
    <property type="entry name" value="MFS"/>
</dbReference>
<dbReference type="Gene3D" id="1.20.1250.20">
    <property type="entry name" value="MFS general substrate transporter like domains"/>
    <property type="match status" value="1"/>
</dbReference>
<feature type="transmembrane region" description="Helical" evidence="4">
    <location>
        <begin position="74"/>
        <end position="96"/>
    </location>
</feature>
<protein>
    <submittedName>
        <fullName evidence="6">Fused MFS/spermidine synthase</fullName>
    </submittedName>
</protein>
<dbReference type="PROSITE" id="PS50850">
    <property type="entry name" value="MFS"/>
    <property type="match status" value="1"/>
</dbReference>
<feature type="transmembrane region" description="Helical" evidence="4">
    <location>
        <begin position="151"/>
        <end position="174"/>
    </location>
</feature>
<evidence type="ECO:0000256" key="4">
    <source>
        <dbReference type="SAM" id="Phobius"/>
    </source>
</evidence>
<gene>
    <name evidence="6" type="ORF">RHP80_05800</name>
</gene>
<keyword evidence="2 4" id="KW-1133">Transmembrane helix</keyword>
<dbReference type="InterPro" id="IPR020846">
    <property type="entry name" value="MFS_dom"/>
</dbReference>
<evidence type="ECO:0000256" key="1">
    <source>
        <dbReference type="ARBA" id="ARBA00022692"/>
    </source>
</evidence>
<sequence length="201" mass="22218">MNQTQQKMLSNLAAIFFISGLSALIYQVCWQRLLFTGFGVDLTSITVIVSVFMAGLGIGAFFGGRIADKFSKNIIILFCLIEFGIGCFGFLSHHLILNLQDMLIHANLVMTALGSFILLLFPTFLMGTTLPLLTSFFNQHIQNIGDSIGQLYFYNTLGAAFGALATGFILFNHFTLSHTIYIAAMLNLVISFLVFITYGRK</sequence>
<feature type="transmembrane region" description="Helical" evidence="4">
    <location>
        <begin position="108"/>
        <end position="130"/>
    </location>
</feature>
<evidence type="ECO:0000256" key="2">
    <source>
        <dbReference type="ARBA" id="ARBA00022989"/>
    </source>
</evidence>
<dbReference type="EMBL" id="CP134206">
    <property type="protein sequence ID" value="WND06656.1"/>
    <property type="molecule type" value="Genomic_DNA"/>
</dbReference>
<dbReference type="RefSeq" id="WP_310864928.1">
    <property type="nucleotide sequence ID" value="NZ_CP134206.1"/>
</dbReference>
<dbReference type="InterPro" id="IPR036259">
    <property type="entry name" value="MFS_trans_sf"/>
</dbReference>
<evidence type="ECO:0000259" key="5">
    <source>
        <dbReference type="PROSITE" id="PS50850"/>
    </source>
</evidence>
<reference evidence="6" key="1">
    <citation type="submission" date="2023-09" db="EMBL/GenBank/DDBJ databases">
        <title>Acinetobacter soli.</title>
        <authorList>
            <person name="Kim B."/>
            <person name="Kim D."/>
            <person name="Park D."/>
        </authorList>
    </citation>
    <scope>NUCLEOTIDE SEQUENCE</scope>
    <source>
        <strain evidence="6">2023.05</strain>
    </source>
</reference>
<feature type="transmembrane region" description="Helical" evidence="4">
    <location>
        <begin position="12"/>
        <end position="30"/>
    </location>
</feature>
<dbReference type="NCBIfam" id="NF037959">
    <property type="entry name" value="MFS_SpdSyn"/>
    <property type="match status" value="1"/>
</dbReference>